<feature type="domain" description="DUF8212" evidence="1">
    <location>
        <begin position="36"/>
        <end position="59"/>
    </location>
</feature>
<keyword evidence="3" id="KW-1185">Reference proteome</keyword>
<proteinExistence type="predicted"/>
<evidence type="ECO:0000259" key="1">
    <source>
        <dbReference type="Pfam" id="PF26640"/>
    </source>
</evidence>
<dbReference type="Pfam" id="PF26640">
    <property type="entry name" value="DUF8212"/>
    <property type="match status" value="1"/>
</dbReference>
<dbReference type="PANTHER" id="PTHR10622:SF10">
    <property type="entry name" value="HET DOMAIN-CONTAINING PROTEIN"/>
    <property type="match status" value="1"/>
</dbReference>
<dbReference type="Proteomes" id="UP000664132">
    <property type="component" value="Unassembled WGS sequence"/>
</dbReference>
<gene>
    <name evidence="2" type="ORF">IFR04_001532</name>
</gene>
<comment type="caution">
    <text evidence="2">The sequence shown here is derived from an EMBL/GenBank/DDBJ whole genome shotgun (WGS) entry which is preliminary data.</text>
</comment>
<dbReference type="EMBL" id="JAFJYH010000011">
    <property type="protein sequence ID" value="KAG4425382.1"/>
    <property type="molecule type" value="Genomic_DNA"/>
</dbReference>
<accession>A0A8H7WIF8</accession>
<dbReference type="OrthoDB" id="20872at2759"/>
<sequence length="366" mass="42481">MSWAANRATTRVEDTAYCLLGIFNVNMPLLYGEGKKAFIRLQEEILKETDDHSLLAWKLDVSTTNRFGGPDFVGVLAQSPRNFIRSANVIPFFGHDSRDQPCVMTSRGLRMDVQLVSPKKIGDREFRIALLNCHLEHDYSDILGLTLKHVAHNVYIRAPCHPGLELYRPAPSTKHTIFVLKNPIKEFTGLTYHISSSSAEELGFRLVEVIPRKLTWDPTTRSLQFPPEQDYAVSFHFRNEKLEVGFLTTIQTQTVWLVDEDDYDAPRLWSYFKASVKGSEMDFEEWHKLNNVDEEMKLEQWGVKRLRLVMNDRNKMSRFEVDLSIGVQDRRRQGSVELKVEMIRRETQSNWFGRLNAWADKRSENI</sequence>
<organism evidence="2 3">
    <name type="scientific">Cadophora malorum</name>
    <dbReference type="NCBI Taxonomy" id="108018"/>
    <lineage>
        <taxon>Eukaryota</taxon>
        <taxon>Fungi</taxon>
        <taxon>Dikarya</taxon>
        <taxon>Ascomycota</taxon>
        <taxon>Pezizomycotina</taxon>
        <taxon>Leotiomycetes</taxon>
        <taxon>Helotiales</taxon>
        <taxon>Ploettnerulaceae</taxon>
        <taxon>Cadophora</taxon>
    </lineage>
</organism>
<evidence type="ECO:0000313" key="3">
    <source>
        <dbReference type="Proteomes" id="UP000664132"/>
    </source>
</evidence>
<protein>
    <recommendedName>
        <fullName evidence="1">DUF8212 domain-containing protein</fullName>
    </recommendedName>
</protein>
<dbReference type="AlphaFoldDB" id="A0A8H7WIF8"/>
<name>A0A8H7WIF8_9HELO</name>
<reference evidence="2" key="1">
    <citation type="submission" date="2021-02" db="EMBL/GenBank/DDBJ databases">
        <title>Genome sequence Cadophora malorum strain M34.</title>
        <authorList>
            <person name="Stefanovic E."/>
            <person name="Vu D."/>
            <person name="Scully C."/>
            <person name="Dijksterhuis J."/>
            <person name="Roader J."/>
            <person name="Houbraken J."/>
        </authorList>
    </citation>
    <scope>NUCLEOTIDE SEQUENCE</scope>
    <source>
        <strain evidence="2">M34</strain>
    </source>
</reference>
<dbReference type="PANTHER" id="PTHR10622">
    <property type="entry name" value="HET DOMAIN-CONTAINING PROTEIN"/>
    <property type="match status" value="1"/>
</dbReference>
<dbReference type="InterPro" id="IPR058525">
    <property type="entry name" value="DUF8212"/>
</dbReference>
<evidence type="ECO:0000313" key="2">
    <source>
        <dbReference type="EMBL" id="KAG4425382.1"/>
    </source>
</evidence>